<evidence type="ECO:0000256" key="5">
    <source>
        <dbReference type="ARBA" id="ARBA00023015"/>
    </source>
</evidence>
<keyword evidence="6 9" id="KW-0238">DNA-binding</keyword>
<keyword evidence="12" id="KW-1185">Reference proteome</keyword>
<dbReference type="PROSITE" id="PS50977">
    <property type="entry name" value="HTH_TETR_2"/>
    <property type="match status" value="1"/>
</dbReference>
<evidence type="ECO:0000256" key="1">
    <source>
        <dbReference type="ARBA" id="ARBA00002291"/>
    </source>
</evidence>
<keyword evidence="4" id="KW-0678">Repressor</keyword>
<dbReference type="PANTHER" id="PTHR43479:SF11">
    <property type="entry name" value="ACREF_ENVCD OPERON REPRESSOR-RELATED"/>
    <property type="match status" value="1"/>
</dbReference>
<dbReference type="PANTHER" id="PTHR43479">
    <property type="entry name" value="ACREF/ENVCD OPERON REPRESSOR-RELATED"/>
    <property type="match status" value="1"/>
</dbReference>
<comment type="subunit">
    <text evidence="2">Homodimer.</text>
</comment>
<dbReference type="EMBL" id="JAKZGP010000034">
    <property type="protein sequence ID" value="MCH7410329.1"/>
    <property type="molecule type" value="Genomic_DNA"/>
</dbReference>
<comment type="caution">
    <text evidence="11">The sequence shown here is derived from an EMBL/GenBank/DDBJ whole genome shotgun (WGS) entry which is preliminary data.</text>
</comment>
<dbReference type="Pfam" id="PF00440">
    <property type="entry name" value="TetR_N"/>
    <property type="match status" value="1"/>
</dbReference>
<dbReference type="SUPFAM" id="SSF46689">
    <property type="entry name" value="Homeodomain-like"/>
    <property type="match status" value="1"/>
</dbReference>
<proteinExistence type="predicted"/>
<dbReference type="InterPro" id="IPR041646">
    <property type="entry name" value="IcaR_C"/>
</dbReference>
<evidence type="ECO:0000256" key="3">
    <source>
        <dbReference type="ARBA" id="ARBA00014341"/>
    </source>
</evidence>
<evidence type="ECO:0000256" key="9">
    <source>
        <dbReference type="PROSITE-ProRule" id="PRU00335"/>
    </source>
</evidence>
<dbReference type="Pfam" id="PF18665">
    <property type="entry name" value="TetR_C_37"/>
    <property type="match status" value="1"/>
</dbReference>
<organism evidence="11 12">
    <name type="scientific">Belliella filtrata</name>
    <dbReference type="NCBI Taxonomy" id="2923435"/>
    <lineage>
        <taxon>Bacteria</taxon>
        <taxon>Pseudomonadati</taxon>
        <taxon>Bacteroidota</taxon>
        <taxon>Cytophagia</taxon>
        <taxon>Cytophagales</taxon>
        <taxon>Cyclobacteriaceae</taxon>
        <taxon>Belliella</taxon>
    </lineage>
</organism>
<dbReference type="InterPro" id="IPR009057">
    <property type="entry name" value="Homeodomain-like_sf"/>
</dbReference>
<feature type="domain" description="HTH tetR-type" evidence="10">
    <location>
        <begin position="8"/>
        <end position="68"/>
    </location>
</feature>
<keyword evidence="5" id="KW-0805">Transcription regulation</keyword>
<evidence type="ECO:0000256" key="4">
    <source>
        <dbReference type="ARBA" id="ARBA00022491"/>
    </source>
</evidence>
<dbReference type="InterPro" id="IPR001647">
    <property type="entry name" value="HTH_TetR"/>
</dbReference>
<name>A0ABS9V1V0_9BACT</name>
<dbReference type="InterPro" id="IPR036271">
    <property type="entry name" value="Tet_transcr_reg_TetR-rel_C_sf"/>
</dbReference>
<evidence type="ECO:0000313" key="12">
    <source>
        <dbReference type="Proteomes" id="UP001165489"/>
    </source>
</evidence>
<evidence type="ECO:0000256" key="8">
    <source>
        <dbReference type="ARBA" id="ARBA00030200"/>
    </source>
</evidence>
<dbReference type="InterPro" id="IPR050624">
    <property type="entry name" value="HTH-type_Tx_Regulator"/>
</dbReference>
<feature type="DNA-binding region" description="H-T-H motif" evidence="9">
    <location>
        <begin position="31"/>
        <end position="50"/>
    </location>
</feature>
<evidence type="ECO:0000256" key="6">
    <source>
        <dbReference type="ARBA" id="ARBA00023125"/>
    </source>
</evidence>
<dbReference type="RefSeq" id="WP_241348697.1">
    <property type="nucleotide sequence ID" value="NZ_JAKZGP010000034.1"/>
</dbReference>
<dbReference type="Proteomes" id="UP001165489">
    <property type="component" value="Unassembled WGS sequence"/>
</dbReference>
<gene>
    <name evidence="11" type="ORF">MM239_13055</name>
</gene>
<dbReference type="SUPFAM" id="SSF48498">
    <property type="entry name" value="Tetracyclin repressor-like, C-terminal domain"/>
    <property type="match status" value="1"/>
</dbReference>
<evidence type="ECO:0000256" key="2">
    <source>
        <dbReference type="ARBA" id="ARBA00011738"/>
    </source>
</evidence>
<evidence type="ECO:0000313" key="11">
    <source>
        <dbReference type="EMBL" id="MCH7410329.1"/>
    </source>
</evidence>
<evidence type="ECO:0000259" key="10">
    <source>
        <dbReference type="PROSITE" id="PS50977"/>
    </source>
</evidence>
<keyword evidence="7" id="KW-0804">Transcription</keyword>
<comment type="function">
    <text evidence="1">Represses transcription of the icaADBC operon necessary for biofilm production.</text>
</comment>
<sequence>MGIESISDIRKREIVKAFYNTAIREGLENTSIAKIAKSLEIQPSLIIHYFKSKDELVTALIDHCLELYLQIFEKAYAAHDSKSEVLKSLLHSMFSKDWDALFDDGVYYSAYAMVFREPDIRDKFSKIHQTLRSKFSLLLQECLSSGIISCEEPEVAAHHVFSLVDGTYFYINMLSDEASQMEHLLMSEALALEIIGFKK</sequence>
<accession>A0ABS9V1V0</accession>
<dbReference type="Gene3D" id="1.10.357.10">
    <property type="entry name" value="Tetracycline Repressor, domain 2"/>
    <property type="match status" value="1"/>
</dbReference>
<protein>
    <recommendedName>
        <fullName evidence="3">Biofilm operon icaADBC HTH-type negative transcriptional regulator IcaR</fullName>
    </recommendedName>
    <alternativeName>
        <fullName evidence="8">Intercellular adhesion protein R</fullName>
    </alternativeName>
</protein>
<evidence type="ECO:0000256" key="7">
    <source>
        <dbReference type="ARBA" id="ARBA00023163"/>
    </source>
</evidence>
<reference evidence="11" key="1">
    <citation type="submission" date="2022-03" db="EMBL/GenBank/DDBJ databases">
        <title>De novo assembled genomes of Belliella spp. (Cyclobacteriaceae) strains.</title>
        <authorList>
            <person name="Szabo A."/>
            <person name="Korponai K."/>
            <person name="Felfoldi T."/>
        </authorList>
    </citation>
    <scope>NUCLEOTIDE SEQUENCE</scope>
    <source>
        <strain evidence="11">DSM 111904</strain>
    </source>
</reference>